<dbReference type="EMBL" id="JAJSOF020000005">
    <property type="protein sequence ID" value="KAJ4448046.1"/>
    <property type="molecule type" value="Genomic_DNA"/>
</dbReference>
<organism evidence="2 3">
    <name type="scientific">Periplaneta americana</name>
    <name type="common">American cockroach</name>
    <name type="synonym">Blatta americana</name>
    <dbReference type="NCBI Taxonomy" id="6978"/>
    <lineage>
        <taxon>Eukaryota</taxon>
        <taxon>Metazoa</taxon>
        <taxon>Ecdysozoa</taxon>
        <taxon>Arthropoda</taxon>
        <taxon>Hexapoda</taxon>
        <taxon>Insecta</taxon>
        <taxon>Pterygota</taxon>
        <taxon>Neoptera</taxon>
        <taxon>Polyneoptera</taxon>
        <taxon>Dictyoptera</taxon>
        <taxon>Blattodea</taxon>
        <taxon>Blattoidea</taxon>
        <taxon>Blattidae</taxon>
        <taxon>Blattinae</taxon>
        <taxon>Periplaneta</taxon>
    </lineage>
</organism>
<dbReference type="Pfam" id="PF00078">
    <property type="entry name" value="RVT_1"/>
    <property type="match status" value="1"/>
</dbReference>
<feature type="domain" description="Reverse transcriptase" evidence="1">
    <location>
        <begin position="1"/>
        <end position="203"/>
    </location>
</feature>
<keyword evidence="3" id="KW-1185">Reference proteome</keyword>
<dbReference type="Proteomes" id="UP001148838">
    <property type="component" value="Unassembled WGS sequence"/>
</dbReference>
<dbReference type="SUPFAM" id="SSF56672">
    <property type="entry name" value="DNA/RNA polymerases"/>
    <property type="match status" value="1"/>
</dbReference>
<dbReference type="PANTHER" id="PTHR47027">
    <property type="entry name" value="REVERSE TRANSCRIPTASE DOMAIN-CONTAINING PROTEIN"/>
    <property type="match status" value="1"/>
</dbReference>
<dbReference type="InterPro" id="IPR043128">
    <property type="entry name" value="Rev_trsase/Diguanyl_cyclase"/>
</dbReference>
<proteinExistence type="predicted"/>
<dbReference type="InterPro" id="IPR000477">
    <property type="entry name" value="RT_dom"/>
</dbReference>
<reference evidence="2 3" key="1">
    <citation type="journal article" date="2022" name="Allergy">
        <title>Genome assembly and annotation of Periplaneta americana reveal a comprehensive cockroach allergen profile.</title>
        <authorList>
            <person name="Wang L."/>
            <person name="Xiong Q."/>
            <person name="Saelim N."/>
            <person name="Wang L."/>
            <person name="Nong W."/>
            <person name="Wan A.T."/>
            <person name="Shi M."/>
            <person name="Liu X."/>
            <person name="Cao Q."/>
            <person name="Hui J.H.L."/>
            <person name="Sookrung N."/>
            <person name="Leung T.F."/>
            <person name="Tungtrongchitr A."/>
            <person name="Tsui S.K.W."/>
        </authorList>
    </citation>
    <scope>NUCLEOTIDE SEQUENCE [LARGE SCALE GENOMIC DNA]</scope>
    <source>
        <strain evidence="2">PWHHKU_190912</strain>
    </source>
</reference>
<comment type="caution">
    <text evidence="2">The sequence shown here is derived from an EMBL/GenBank/DDBJ whole genome shotgun (WGS) entry which is preliminary data.</text>
</comment>
<accession>A0ABQ8TN07</accession>
<dbReference type="PANTHER" id="PTHR47027:SF20">
    <property type="entry name" value="REVERSE TRANSCRIPTASE-LIKE PROTEIN WITH RNA-DIRECTED DNA POLYMERASE DOMAIN"/>
    <property type="match status" value="1"/>
</dbReference>
<gene>
    <name evidence="2" type="ORF">ANN_10058</name>
</gene>
<dbReference type="CDD" id="cd01650">
    <property type="entry name" value="RT_nLTR_like"/>
    <property type="match status" value="1"/>
</dbReference>
<dbReference type="InterPro" id="IPR043502">
    <property type="entry name" value="DNA/RNA_pol_sf"/>
</dbReference>
<evidence type="ECO:0000313" key="2">
    <source>
        <dbReference type="EMBL" id="KAJ4448046.1"/>
    </source>
</evidence>
<sequence length="353" mass="40480">MEIGWRDADAKLWKTEEPREKPKLRSATLSSIRYRCLKKFNLPLYIAFVDYKKAFDSLEHASVFQALVNQGVKTKYVRLLKTIYSQSTAKVKTEKVGQTFTLGRGVKQGDPISPKLFTCVLEGIFRKLQWSSKCGITVNGRRLTNLRFADDVVLFATSHKQLQQMLRELNEISKSTGLEMNFSKTQLMTNKAPIPIKLEGTELNYSQHEEILTISDTGQLPTACNVHSDQAVMTTETQNKARIYCITGRFGQPRSNIGLVKTPMASSVSLGSRFDSTFTLTLREEQRLRVFENKVLRKIFGSKRVEVTGEWRKLQDTELHALYSSPDIIRNIKTRRLRWARHVARMGESRMHI</sequence>
<name>A0ABQ8TN07_PERAM</name>
<dbReference type="Gene3D" id="3.30.70.270">
    <property type="match status" value="1"/>
</dbReference>
<protein>
    <recommendedName>
        <fullName evidence="1">Reverse transcriptase domain-containing protein</fullName>
    </recommendedName>
</protein>
<dbReference type="PROSITE" id="PS50878">
    <property type="entry name" value="RT_POL"/>
    <property type="match status" value="1"/>
</dbReference>
<evidence type="ECO:0000259" key="1">
    <source>
        <dbReference type="PROSITE" id="PS50878"/>
    </source>
</evidence>
<evidence type="ECO:0000313" key="3">
    <source>
        <dbReference type="Proteomes" id="UP001148838"/>
    </source>
</evidence>